<protein>
    <submittedName>
        <fullName evidence="4">Serine/threonine protein phosphatase 2A 59 kDa regulatory subunit B' eta isoform</fullName>
    </submittedName>
</protein>
<feature type="region of interest" description="Disordered" evidence="1">
    <location>
        <begin position="25"/>
        <end position="80"/>
    </location>
</feature>
<sequence>MGQDLAKECGCGYGAEEDAVEQRVEIDQSALRPGKAKAANRLPEHEEEQYSAPPPPPAPAAGTAVAKPKPKPARDLRSPKLSLEKILEDLEGSEEAAYSAAFSKMAGDQAQLTPDNPPLRTFLEQYSGVQDVDTELLKIASSNEAFAIDCSSFVMLLRLNPLNEAEALESFLQLSGGGDQITAEDCRTGLFQIIQSIGSSLSHSSFNAHTSERIIDAAMVSAGLQISMEQWIGLSKTAARICRLALHAKAT</sequence>
<keyword evidence="5" id="KW-1185">Reference proteome</keyword>
<comment type="caution">
    <text evidence="2">The sequence shown here is derived from an EMBL/GenBank/DDBJ whole genome shotgun (WGS) entry which is preliminary data.</text>
</comment>
<evidence type="ECO:0000313" key="3">
    <source>
        <dbReference type="EMBL" id="CAL1142437.1"/>
    </source>
</evidence>
<dbReference type="EMBL" id="CAMXCT010001332">
    <property type="protein sequence ID" value="CAI3989062.1"/>
    <property type="molecule type" value="Genomic_DNA"/>
</dbReference>
<evidence type="ECO:0000313" key="2">
    <source>
        <dbReference type="EMBL" id="CAI3989062.1"/>
    </source>
</evidence>
<dbReference type="EMBL" id="CAMXCT030001332">
    <property type="protein sequence ID" value="CAL4776374.1"/>
    <property type="molecule type" value="Genomic_DNA"/>
</dbReference>
<name>A0A9P1FWQ0_9DINO</name>
<evidence type="ECO:0000313" key="5">
    <source>
        <dbReference type="Proteomes" id="UP001152797"/>
    </source>
</evidence>
<dbReference type="EMBL" id="CAMXCT020001332">
    <property type="protein sequence ID" value="CAL1142437.1"/>
    <property type="molecule type" value="Genomic_DNA"/>
</dbReference>
<accession>A0A9P1FWQ0</accession>
<evidence type="ECO:0000256" key="1">
    <source>
        <dbReference type="SAM" id="MobiDB-lite"/>
    </source>
</evidence>
<reference evidence="2" key="1">
    <citation type="submission" date="2022-10" db="EMBL/GenBank/DDBJ databases">
        <authorList>
            <person name="Chen Y."/>
            <person name="Dougan E. K."/>
            <person name="Chan C."/>
            <person name="Rhodes N."/>
            <person name="Thang M."/>
        </authorList>
    </citation>
    <scope>NUCLEOTIDE SEQUENCE</scope>
</reference>
<evidence type="ECO:0000313" key="4">
    <source>
        <dbReference type="EMBL" id="CAL4776374.1"/>
    </source>
</evidence>
<proteinExistence type="predicted"/>
<gene>
    <name evidence="2" type="ORF">C1SCF055_LOCUS16159</name>
</gene>
<dbReference type="Proteomes" id="UP001152797">
    <property type="component" value="Unassembled WGS sequence"/>
</dbReference>
<reference evidence="3" key="2">
    <citation type="submission" date="2024-04" db="EMBL/GenBank/DDBJ databases">
        <authorList>
            <person name="Chen Y."/>
            <person name="Shah S."/>
            <person name="Dougan E. K."/>
            <person name="Thang M."/>
            <person name="Chan C."/>
        </authorList>
    </citation>
    <scope>NUCLEOTIDE SEQUENCE [LARGE SCALE GENOMIC DNA]</scope>
</reference>
<dbReference type="OrthoDB" id="10474255at2759"/>
<organism evidence="2">
    <name type="scientific">Cladocopium goreaui</name>
    <dbReference type="NCBI Taxonomy" id="2562237"/>
    <lineage>
        <taxon>Eukaryota</taxon>
        <taxon>Sar</taxon>
        <taxon>Alveolata</taxon>
        <taxon>Dinophyceae</taxon>
        <taxon>Suessiales</taxon>
        <taxon>Symbiodiniaceae</taxon>
        <taxon>Cladocopium</taxon>
    </lineage>
</organism>
<dbReference type="AlphaFoldDB" id="A0A9P1FWQ0"/>